<proteinExistence type="predicted"/>
<dbReference type="RefSeq" id="WP_198113302.1">
    <property type="nucleotide sequence ID" value="NZ_JAEDAK010000022.1"/>
</dbReference>
<gene>
    <name evidence="1" type="ORF">I7X39_21150</name>
</gene>
<dbReference type="EMBL" id="JAEDAK010000022">
    <property type="protein sequence ID" value="MBH9579413.1"/>
    <property type="molecule type" value="Genomic_DNA"/>
</dbReference>
<evidence type="ECO:0000313" key="1">
    <source>
        <dbReference type="EMBL" id="MBH9579413.1"/>
    </source>
</evidence>
<protein>
    <submittedName>
        <fullName evidence="1">Uncharacterized protein</fullName>
    </submittedName>
</protein>
<name>A0A931J611_9BURK</name>
<keyword evidence="2" id="KW-1185">Reference proteome</keyword>
<dbReference type="AlphaFoldDB" id="A0A931J611"/>
<reference evidence="1" key="1">
    <citation type="submission" date="2020-12" db="EMBL/GenBank/DDBJ databases">
        <title>The genome sequence of Inhella sp. 1Y17.</title>
        <authorList>
            <person name="Liu Y."/>
        </authorList>
    </citation>
    <scope>NUCLEOTIDE SEQUENCE</scope>
    <source>
        <strain evidence="1">1Y17</strain>
    </source>
</reference>
<sequence>MWKLVFYERKGMRMVVDKSAPWLPNRAAAESWAQFYMRQGYHIGLQAQDGRIERLSEGLPG</sequence>
<dbReference type="Proteomes" id="UP000613266">
    <property type="component" value="Unassembled WGS sequence"/>
</dbReference>
<accession>A0A931J611</accession>
<comment type="caution">
    <text evidence="1">The sequence shown here is derived from an EMBL/GenBank/DDBJ whole genome shotgun (WGS) entry which is preliminary data.</text>
</comment>
<organism evidence="1 2">
    <name type="scientific">Inhella proteolytica</name>
    <dbReference type="NCBI Taxonomy" id="2795029"/>
    <lineage>
        <taxon>Bacteria</taxon>
        <taxon>Pseudomonadati</taxon>
        <taxon>Pseudomonadota</taxon>
        <taxon>Betaproteobacteria</taxon>
        <taxon>Burkholderiales</taxon>
        <taxon>Sphaerotilaceae</taxon>
        <taxon>Inhella</taxon>
    </lineage>
</organism>
<evidence type="ECO:0000313" key="2">
    <source>
        <dbReference type="Proteomes" id="UP000613266"/>
    </source>
</evidence>